<proteinExistence type="predicted"/>
<feature type="domain" description="DUF6533" evidence="2">
    <location>
        <begin position="22"/>
        <end position="66"/>
    </location>
</feature>
<feature type="transmembrane region" description="Helical" evidence="1">
    <location>
        <begin position="161"/>
        <end position="179"/>
    </location>
</feature>
<evidence type="ECO:0000259" key="2">
    <source>
        <dbReference type="Pfam" id="PF20151"/>
    </source>
</evidence>
<dbReference type="AlphaFoldDB" id="A0A5C2S136"/>
<gene>
    <name evidence="3" type="ORF">L227DRAFT_613789</name>
</gene>
<dbReference type="OrthoDB" id="2745993at2759"/>
<protein>
    <recommendedName>
        <fullName evidence="2">DUF6533 domain-containing protein</fullName>
    </recommendedName>
</protein>
<evidence type="ECO:0000313" key="3">
    <source>
        <dbReference type="EMBL" id="RPD57173.1"/>
    </source>
</evidence>
<feature type="transmembrane region" description="Helical" evidence="1">
    <location>
        <begin position="51"/>
        <end position="72"/>
    </location>
</feature>
<reference evidence="3" key="1">
    <citation type="journal article" date="2018" name="Genome Biol. Evol.">
        <title>Genomics and development of Lentinus tigrinus, a white-rot wood-decaying mushroom with dimorphic fruiting bodies.</title>
        <authorList>
            <person name="Wu B."/>
            <person name="Xu Z."/>
            <person name="Knudson A."/>
            <person name="Carlson A."/>
            <person name="Chen N."/>
            <person name="Kovaka S."/>
            <person name="LaButti K."/>
            <person name="Lipzen A."/>
            <person name="Pennachio C."/>
            <person name="Riley R."/>
            <person name="Schakwitz W."/>
            <person name="Umezawa K."/>
            <person name="Ohm R.A."/>
            <person name="Grigoriev I.V."/>
            <person name="Nagy L.G."/>
            <person name="Gibbons J."/>
            <person name="Hibbett D."/>
        </authorList>
    </citation>
    <scope>NUCLEOTIDE SEQUENCE [LARGE SCALE GENOMIC DNA]</scope>
    <source>
        <strain evidence="3">ALCF2SS1-6</strain>
    </source>
</reference>
<dbReference type="Pfam" id="PF20151">
    <property type="entry name" value="DUF6533"/>
    <property type="match status" value="1"/>
</dbReference>
<evidence type="ECO:0000256" key="1">
    <source>
        <dbReference type="SAM" id="Phobius"/>
    </source>
</evidence>
<keyword evidence="1" id="KW-0472">Membrane</keyword>
<feature type="transmembrane region" description="Helical" evidence="1">
    <location>
        <begin position="84"/>
        <end position="102"/>
    </location>
</feature>
<sequence length="364" mass="38928">MSSGDDAAALIATVDALRTASYCSVVVAVVVIYEYSITVGREVRLFWGKKITGAAILFFLNRYIVLGFNTYALANSSIPVSDVIAQYIPWAVFTGLRAFALCRSWFLSLLAFALSMVSVVINLVDYAFGVGGVNVSLFGCITVEGISLDLAKKGSVPTLTILSRTCLISADALLVGITWSRLSRRGLRHVESTNLFTEVLLRDGTLYFIILLIMNSLHLTFSLLAIAGVPLQAVSLIPLFTEPLTANLISRFLLNLQSVNQKVTGEDFQTTHGGSGDHADSLVFQRVVGSIASSFDPSLGYEDDEHSNGISGGTRTSEYELTARSVQAAARSDEVKDAPGDAGIVEVPMLHKSSNGAELEGASA</sequence>
<accession>A0A5C2S136</accession>
<keyword evidence="1" id="KW-1133">Transmembrane helix</keyword>
<dbReference type="EMBL" id="ML122282">
    <property type="protein sequence ID" value="RPD57173.1"/>
    <property type="molecule type" value="Genomic_DNA"/>
</dbReference>
<keyword evidence="1" id="KW-0812">Transmembrane</keyword>
<keyword evidence="4" id="KW-1185">Reference proteome</keyword>
<evidence type="ECO:0000313" key="4">
    <source>
        <dbReference type="Proteomes" id="UP000313359"/>
    </source>
</evidence>
<feature type="transmembrane region" description="Helical" evidence="1">
    <location>
        <begin position="109"/>
        <end position="128"/>
    </location>
</feature>
<name>A0A5C2S136_9APHY</name>
<dbReference type="Proteomes" id="UP000313359">
    <property type="component" value="Unassembled WGS sequence"/>
</dbReference>
<feature type="transmembrane region" description="Helical" evidence="1">
    <location>
        <begin position="206"/>
        <end position="227"/>
    </location>
</feature>
<feature type="transmembrane region" description="Helical" evidence="1">
    <location>
        <begin position="19"/>
        <end position="39"/>
    </location>
</feature>
<organism evidence="3 4">
    <name type="scientific">Lentinus tigrinus ALCF2SS1-6</name>
    <dbReference type="NCBI Taxonomy" id="1328759"/>
    <lineage>
        <taxon>Eukaryota</taxon>
        <taxon>Fungi</taxon>
        <taxon>Dikarya</taxon>
        <taxon>Basidiomycota</taxon>
        <taxon>Agaricomycotina</taxon>
        <taxon>Agaricomycetes</taxon>
        <taxon>Polyporales</taxon>
        <taxon>Polyporaceae</taxon>
        <taxon>Lentinus</taxon>
    </lineage>
</organism>
<dbReference type="InterPro" id="IPR045340">
    <property type="entry name" value="DUF6533"/>
</dbReference>